<gene>
    <name evidence="1" type="ORF">DSO57_1005434</name>
</gene>
<organism evidence="1 2">
    <name type="scientific">Entomophthora muscae</name>
    <dbReference type="NCBI Taxonomy" id="34485"/>
    <lineage>
        <taxon>Eukaryota</taxon>
        <taxon>Fungi</taxon>
        <taxon>Fungi incertae sedis</taxon>
        <taxon>Zoopagomycota</taxon>
        <taxon>Entomophthoromycotina</taxon>
        <taxon>Entomophthoromycetes</taxon>
        <taxon>Entomophthorales</taxon>
        <taxon>Entomophthoraceae</taxon>
        <taxon>Entomophthora</taxon>
    </lineage>
</organism>
<evidence type="ECO:0000313" key="2">
    <source>
        <dbReference type="Proteomes" id="UP001165960"/>
    </source>
</evidence>
<dbReference type="EMBL" id="QTSX02004985">
    <property type="protein sequence ID" value="KAJ9062923.1"/>
    <property type="molecule type" value="Genomic_DNA"/>
</dbReference>
<reference evidence="1" key="1">
    <citation type="submission" date="2022-04" db="EMBL/GenBank/DDBJ databases">
        <title>Genome of the entomopathogenic fungus Entomophthora muscae.</title>
        <authorList>
            <person name="Elya C."/>
            <person name="Lovett B.R."/>
            <person name="Lee E."/>
            <person name="Macias A.M."/>
            <person name="Hajek A.E."/>
            <person name="De Bivort B.L."/>
            <person name="Kasson M.T."/>
            <person name="De Fine Licht H.H."/>
            <person name="Stajich J.E."/>
        </authorList>
    </citation>
    <scope>NUCLEOTIDE SEQUENCE</scope>
    <source>
        <strain evidence="1">Berkeley</strain>
    </source>
</reference>
<name>A0ACC2SKU5_9FUNG</name>
<sequence>MHNTTQRPIVVMMADQYYQNEKHPLTTPESVSPLNKKNSSDYTIDHSGPVISPLIKPRYIRSQAPSPNQDYTPSPLKRHEREANPSPKEQPVENDTPATLETQITVKLYDQTFEEGTHAPPTSPKLPTPPPTVCNIRWNPEHPNPFAALEEQLDFDDPALAEDNPRYNIVTVEKEPELPANQNNATDSIEFDLEIHNEFPTNNNEPANATSDEDNVIDDLPQLNNMYNRETTDMYVNTPMETSPLIREESVANPSMKTPPLI</sequence>
<dbReference type="Proteomes" id="UP001165960">
    <property type="component" value="Unassembled WGS sequence"/>
</dbReference>
<keyword evidence="2" id="KW-1185">Reference proteome</keyword>
<accession>A0ACC2SKU5</accession>
<protein>
    <submittedName>
        <fullName evidence="1">Uncharacterized protein</fullName>
    </submittedName>
</protein>
<evidence type="ECO:0000313" key="1">
    <source>
        <dbReference type="EMBL" id="KAJ9062923.1"/>
    </source>
</evidence>
<proteinExistence type="predicted"/>
<comment type="caution">
    <text evidence="1">The sequence shown here is derived from an EMBL/GenBank/DDBJ whole genome shotgun (WGS) entry which is preliminary data.</text>
</comment>